<dbReference type="InterPro" id="IPR029068">
    <property type="entry name" value="Glyas_Bleomycin-R_OHBP_Dase"/>
</dbReference>
<comment type="caution">
    <text evidence="2">The sequence shown here is derived from an EMBL/GenBank/DDBJ whole genome shotgun (WGS) entry which is preliminary data.</text>
</comment>
<keyword evidence="3" id="KW-1185">Reference proteome</keyword>
<dbReference type="PROSITE" id="PS51819">
    <property type="entry name" value="VOC"/>
    <property type="match status" value="1"/>
</dbReference>
<dbReference type="InterPro" id="IPR037523">
    <property type="entry name" value="VOC_core"/>
</dbReference>
<dbReference type="Proteomes" id="UP001596413">
    <property type="component" value="Unassembled WGS sequence"/>
</dbReference>
<accession>A0ABW2GGT4</accession>
<dbReference type="EMBL" id="JBHSZO010000026">
    <property type="protein sequence ID" value="MFC7219862.1"/>
    <property type="molecule type" value="Genomic_DNA"/>
</dbReference>
<sequence length="142" mass="15732">MSQQLIFVNLPVQDLPRAKEFFAELGYSFNPQFTDENAACLVISDSIYFMLLTEPFFKTFTKREIPDPATHVGNINCLSAESREAVDAIVDRAIAAGAKEHGQPEEMGDFMYGRNFTDLDGHLWSYMWMDVEAAAAAGGPAA</sequence>
<feature type="domain" description="VOC" evidence="1">
    <location>
        <begin position="4"/>
        <end position="129"/>
    </location>
</feature>
<gene>
    <name evidence="2" type="ORF">ACFQLX_17075</name>
</gene>
<protein>
    <submittedName>
        <fullName evidence="2">VOC family protein</fullName>
    </submittedName>
</protein>
<evidence type="ECO:0000313" key="3">
    <source>
        <dbReference type="Proteomes" id="UP001596413"/>
    </source>
</evidence>
<proteinExistence type="predicted"/>
<dbReference type="InterPro" id="IPR053863">
    <property type="entry name" value="Glyoxy/Ble-like_N"/>
</dbReference>
<dbReference type="Pfam" id="PF22677">
    <property type="entry name" value="Ble-like_N"/>
    <property type="match status" value="1"/>
</dbReference>
<name>A0ABW2GGT4_9ACTN</name>
<evidence type="ECO:0000259" key="1">
    <source>
        <dbReference type="PROSITE" id="PS51819"/>
    </source>
</evidence>
<dbReference type="PANTHER" id="PTHR36503">
    <property type="entry name" value="BLR2520 PROTEIN"/>
    <property type="match status" value="1"/>
</dbReference>
<dbReference type="Gene3D" id="3.10.180.10">
    <property type="entry name" value="2,3-Dihydroxybiphenyl 1,2-Dioxygenase, domain 1"/>
    <property type="match status" value="1"/>
</dbReference>
<dbReference type="PANTHER" id="PTHR36503:SF2">
    <property type="entry name" value="BLR2408 PROTEIN"/>
    <property type="match status" value="1"/>
</dbReference>
<reference evidence="3" key="1">
    <citation type="journal article" date="2019" name="Int. J. Syst. Evol. Microbiol.">
        <title>The Global Catalogue of Microorganisms (GCM) 10K type strain sequencing project: providing services to taxonomists for standard genome sequencing and annotation.</title>
        <authorList>
            <consortium name="The Broad Institute Genomics Platform"/>
            <consortium name="The Broad Institute Genome Sequencing Center for Infectious Disease"/>
            <person name="Wu L."/>
            <person name="Ma J."/>
        </authorList>
    </citation>
    <scope>NUCLEOTIDE SEQUENCE [LARGE SCALE GENOMIC DNA]</scope>
    <source>
        <strain evidence="3">CGMCC 1.13681</strain>
    </source>
</reference>
<organism evidence="2 3">
    <name type="scientific">Streptomyces polyrhachis</name>
    <dbReference type="NCBI Taxonomy" id="1282885"/>
    <lineage>
        <taxon>Bacteria</taxon>
        <taxon>Bacillati</taxon>
        <taxon>Actinomycetota</taxon>
        <taxon>Actinomycetes</taxon>
        <taxon>Kitasatosporales</taxon>
        <taxon>Streptomycetaceae</taxon>
        <taxon>Streptomyces</taxon>
    </lineage>
</organism>
<dbReference type="SUPFAM" id="SSF54593">
    <property type="entry name" value="Glyoxalase/Bleomycin resistance protein/Dihydroxybiphenyl dioxygenase"/>
    <property type="match status" value="1"/>
</dbReference>
<dbReference type="RefSeq" id="WP_386416036.1">
    <property type="nucleotide sequence ID" value="NZ_JBHSZO010000026.1"/>
</dbReference>
<evidence type="ECO:0000313" key="2">
    <source>
        <dbReference type="EMBL" id="MFC7219862.1"/>
    </source>
</evidence>